<dbReference type="PROSITE" id="PS51257">
    <property type="entry name" value="PROKAR_LIPOPROTEIN"/>
    <property type="match status" value="1"/>
</dbReference>
<name>A0A7L7L7U2_9BACT</name>
<dbReference type="AlphaFoldDB" id="A0A7L7L7U2"/>
<gene>
    <name evidence="1" type="ORF">HUW48_12895</name>
</gene>
<evidence type="ECO:0000313" key="2">
    <source>
        <dbReference type="Proteomes" id="UP000514509"/>
    </source>
</evidence>
<protein>
    <recommendedName>
        <fullName evidence="3">Lipocalin family protein</fullName>
    </recommendedName>
</protein>
<dbReference type="KEGG" id="add:HUW48_12895"/>
<reference evidence="1 2" key="1">
    <citation type="submission" date="2020-08" db="EMBL/GenBank/DDBJ databases">
        <title>Adhaeribacter dokdonensis sp. nov., isolated from the rhizosphere of Elymus tsukushiensis, a plant native to the Dokdo Islands, Republic of Korea.</title>
        <authorList>
            <person name="Ghim S.Y."/>
        </authorList>
    </citation>
    <scope>NUCLEOTIDE SEQUENCE [LARGE SCALE GENOMIC DNA]</scope>
    <source>
        <strain evidence="1 2">KUDC8001</strain>
    </source>
</reference>
<keyword evidence="2" id="KW-1185">Reference proteome</keyword>
<dbReference type="EMBL" id="CP055153">
    <property type="protein sequence ID" value="QMU28880.1"/>
    <property type="molecule type" value="Genomic_DNA"/>
</dbReference>
<dbReference type="Proteomes" id="UP000514509">
    <property type="component" value="Chromosome"/>
</dbReference>
<evidence type="ECO:0008006" key="3">
    <source>
        <dbReference type="Google" id="ProtNLM"/>
    </source>
</evidence>
<organism evidence="1 2">
    <name type="scientific">Adhaeribacter radiodurans</name>
    <dbReference type="NCBI Taxonomy" id="2745197"/>
    <lineage>
        <taxon>Bacteria</taxon>
        <taxon>Pseudomonadati</taxon>
        <taxon>Bacteroidota</taxon>
        <taxon>Cytophagia</taxon>
        <taxon>Cytophagales</taxon>
        <taxon>Hymenobacteraceae</taxon>
        <taxon>Adhaeribacter</taxon>
    </lineage>
</organism>
<accession>A0A7L7L7U2</accession>
<dbReference type="RefSeq" id="WP_182416062.1">
    <property type="nucleotide sequence ID" value="NZ_CP055153.1"/>
</dbReference>
<evidence type="ECO:0000313" key="1">
    <source>
        <dbReference type="EMBL" id="QMU28880.1"/>
    </source>
</evidence>
<sequence length="147" mass="16915">MKWLSYFCLFCLFALGCKKDEEKPKTFDELVQGVWNVTSDKTEYFDAANNKVYEESTTNNFKYIIQNKNIITNNGGTIAQYATYTLNEQNGKKYINLIASGLNSIFEVTNLTDTKMTWQQENFNVVYFEGGAQKTATKSIFTIELEK</sequence>
<proteinExistence type="predicted"/>